<dbReference type="AlphaFoldDB" id="A0AAW2VXC6"/>
<organism evidence="2">
    <name type="scientific">Sesamum latifolium</name>
    <dbReference type="NCBI Taxonomy" id="2727402"/>
    <lineage>
        <taxon>Eukaryota</taxon>
        <taxon>Viridiplantae</taxon>
        <taxon>Streptophyta</taxon>
        <taxon>Embryophyta</taxon>
        <taxon>Tracheophyta</taxon>
        <taxon>Spermatophyta</taxon>
        <taxon>Magnoliopsida</taxon>
        <taxon>eudicotyledons</taxon>
        <taxon>Gunneridae</taxon>
        <taxon>Pentapetalae</taxon>
        <taxon>asterids</taxon>
        <taxon>lamiids</taxon>
        <taxon>Lamiales</taxon>
        <taxon>Pedaliaceae</taxon>
        <taxon>Sesamum</taxon>
    </lineage>
</organism>
<gene>
    <name evidence="2" type="ORF">Slati_2704600</name>
</gene>
<proteinExistence type="predicted"/>
<accession>A0AAW2VXC6</accession>
<dbReference type="Pfam" id="PF13966">
    <property type="entry name" value="zf-RVT"/>
    <property type="match status" value="1"/>
</dbReference>
<reference evidence="2" key="2">
    <citation type="journal article" date="2024" name="Plant">
        <title>Genomic evolution and insights into agronomic trait innovations of Sesamum species.</title>
        <authorList>
            <person name="Miao H."/>
            <person name="Wang L."/>
            <person name="Qu L."/>
            <person name="Liu H."/>
            <person name="Sun Y."/>
            <person name="Le M."/>
            <person name="Wang Q."/>
            <person name="Wei S."/>
            <person name="Zheng Y."/>
            <person name="Lin W."/>
            <person name="Duan Y."/>
            <person name="Cao H."/>
            <person name="Xiong S."/>
            <person name="Wang X."/>
            <person name="Wei L."/>
            <person name="Li C."/>
            <person name="Ma Q."/>
            <person name="Ju M."/>
            <person name="Zhao R."/>
            <person name="Li G."/>
            <person name="Mu C."/>
            <person name="Tian Q."/>
            <person name="Mei H."/>
            <person name="Zhang T."/>
            <person name="Gao T."/>
            <person name="Zhang H."/>
        </authorList>
    </citation>
    <scope>NUCLEOTIDE SEQUENCE</scope>
    <source>
        <strain evidence="2">KEN1</strain>
    </source>
</reference>
<protein>
    <recommendedName>
        <fullName evidence="1">Reverse transcriptase zinc-binding domain-containing protein</fullName>
    </recommendedName>
</protein>
<dbReference type="InterPro" id="IPR026960">
    <property type="entry name" value="RVT-Znf"/>
</dbReference>
<reference evidence="2" key="1">
    <citation type="submission" date="2020-06" db="EMBL/GenBank/DDBJ databases">
        <authorList>
            <person name="Li T."/>
            <person name="Hu X."/>
            <person name="Zhang T."/>
            <person name="Song X."/>
            <person name="Zhang H."/>
            <person name="Dai N."/>
            <person name="Sheng W."/>
            <person name="Hou X."/>
            <person name="Wei L."/>
        </authorList>
    </citation>
    <scope>NUCLEOTIDE SEQUENCE</scope>
    <source>
        <strain evidence="2">KEN1</strain>
        <tissue evidence="2">Leaf</tissue>
    </source>
</reference>
<sequence length="142" mass="15995">MFAWRAFRDSLPTSSKLERRGVSKGGACPWCGVEGEDLLHLLLRCHFAPLVWTLSHLSWSLIFVPQSDPEIWFHGLHRNLHALGFSRALLISWCLCGARNRLLFENVSVSAQRILERVQSMEGNLLPGAQAILELEGALKAY</sequence>
<evidence type="ECO:0000313" key="2">
    <source>
        <dbReference type="EMBL" id="KAL0433703.1"/>
    </source>
</evidence>
<dbReference type="EMBL" id="JACGWN010000009">
    <property type="protein sequence ID" value="KAL0433703.1"/>
    <property type="molecule type" value="Genomic_DNA"/>
</dbReference>
<feature type="domain" description="Reverse transcriptase zinc-binding" evidence="1">
    <location>
        <begin position="1"/>
        <end position="52"/>
    </location>
</feature>
<evidence type="ECO:0000259" key="1">
    <source>
        <dbReference type="Pfam" id="PF13966"/>
    </source>
</evidence>
<comment type="caution">
    <text evidence="2">The sequence shown here is derived from an EMBL/GenBank/DDBJ whole genome shotgun (WGS) entry which is preliminary data.</text>
</comment>
<name>A0AAW2VXC6_9LAMI</name>